<name>A0A2M7E9F0_9BACT</name>
<accession>A0A2M7E9F0</accession>
<gene>
    <name evidence="2" type="ORF">COS11_02610</name>
</gene>
<dbReference type="InterPro" id="IPR045792">
    <property type="entry name" value="DUF6036"/>
</dbReference>
<reference evidence="3" key="1">
    <citation type="submission" date="2017-09" db="EMBL/GenBank/DDBJ databases">
        <title>Depth-based differentiation of microbial function through sediment-hosted aquifers and enrichment of novel symbionts in the deep terrestrial subsurface.</title>
        <authorList>
            <person name="Probst A.J."/>
            <person name="Ladd B."/>
            <person name="Jarett J.K."/>
            <person name="Geller-Mcgrath D.E."/>
            <person name="Sieber C.M.K."/>
            <person name="Emerson J.B."/>
            <person name="Anantharaman K."/>
            <person name="Thomas B.C."/>
            <person name="Malmstrom R."/>
            <person name="Stieglmeier M."/>
            <person name="Klingl A."/>
            <person name="Woyke T."/>
            <person name="Ryan C.M."/>
            <person name="Banfield J.F."/>
        </authorList>
    </citation>
    <scope>NUCLEOTIDE SEQUENCE [LARGE SCALE GENOMIC DNA]</scope>
</reference>
<evidence type="ECO:0000259" key="1">
    <source>
        <dbReference type="Pfam" id="PF19502"/>
    </source>
</evidence>
<dbReference type="Proteomes" id="UP000228886">
    <property type="component" value="Unassembled WGS sequence"/>
</dbReference>
<dbReference type="AlphaFoldDB" id="A0A2M7E9F0"/>
<dbReference type="EMBL" id="PETL01000129">
    <property type="protein sequence ID" value="PIV64353.1"/>
    <property type="molecule type" value="Genomic_DNA"/>
</dbReference>
<evidence type="ECO:0000313" key="3">
    <source>
        <dbReference type="Proteomes" id="UP000228886"/>
    </source>
</evidence>
<proteinExistence type="predicted"/>
<evidence type="ECO:0000313" key="2">
    <source>
        <dbReference type="EMBL" id="PIV64353.1"/>
    </source>
</evidence>
<dbReference type="InterPro" id="IPR043519">
    <property type="entry name" value="NT_sf"/>
</dbReference>
<feature type="domain" description="DUF6036" evidence="1">
    <location>
        <begin position="116"/>
        <end position="180"/>
    </location>
</feature>
<organism evidence="2 3">
    <name type="scientific">bacterium (Candidatus Ratteibacteria) CG01_land_8_20_14_3_00_40_19</name>
    <dbReference type="NCBI Taxonomy" id="2014290"/>
    <lineage>
        <taxon>Bacteria</taxon>
        <taxon>Candidatus Ratteibacteria</taxon>
    </lineage>
</organism>
<comment type="caution">
    <text evidence="2">The sequence shown here is derived from an EMBL/GenBank/DDBJ whole genome shotgun (WGS) entry which is preliminary data.</text>
</comment>
<dbReference type="SUPFAM" id="SSF81301">
    <property type="entry name" value="Nucleotidyltransferase"/>
    <property type="match status" value="1"/>
</dbReference>
<dbReference type="Pfam" id="PF19502">
    <property type="entry name" value="DUF6036"/>
    <property type="match status" value="1"/>
</dbReference>
<dbReference type="Gene3D" id="3.30.460.40">
    <property type="match status" value="1"/>
</dbReference>
<protein>
    <recommendedName>
        <fullName evidence="1">DUF6036 domain-containing protein</fullName>
    </recommendedName>
</protein>
<sequence length="193" mass="22221">MQYRINKEGLLGEIGNWNDFLKRKVKFIACGGTALTLLDVKDSTKDIDLLIPQVDEYNYLIKILTDLGYQPITGSGWSRKGGFIFDLFPGKKIHTTELLESPLKKGNYFIIKEYSHIFLGALNYYDLIISKLFRGTSVDFEDCLALVKKKHNEINIEKLKKRYSETASYDVSEERINKQFDSFIGMLKKEGDL</sequence>